<accession>A0ABS7I5R4</accession>
<name>A0ABS7I5R4_9HYPH</name>
<dbReference type="CDD" id="cd01829">
    <property type="entry name" value="SGNH_hydrolase_peri2"/>
    <property type="match status" value="1"/>
</dbReference>
<dbReference type="EMBL" id="JAIFRO010000002">
    <property type="protein sequence ID" value="MBX4335426.1"/>
    <property type="molecule type" value="Genomic_DNA"/>
</dbReference>
<dbReference type="Proteomes" id="UP000746918">
    <property type="component" value="Unassembled WGS sequence"/>
</dbReference>
<sequence>MSYFRPFYLIILLFSIFTLMLIQQTPSKANNFFKWLLNHKQQEYQQQKIKIIEQKGNKPIKKTVIQKFKQKRKEENTKRILIIGDFVASAIADALKTLFADNNDIIIINKTIPNSGLVRTDYYSWKNNIFRLIDKNNPHVIVIMIGANDNQPITTPHGIFSTIQPEWMTLYKQRITEIAESLHSSGKPWFWIGQPIFQNSDLTQKIKIFNTLYKNITEATGGYFIDLWNGFIDEKGQFSFSGYNKDGNIVRLRTNDGINFTSEGKKKLASYLEKKLENILGSQILPHDSVFFANFDISKPLQEIQHIVRQAPMSLDAMAQQNTNLLNSVEQKFIKKSWHFPNGHQKDRADNFFLP</sequence>
<dbReference type="RefSeq" id="WP_220716735.1">
    <property type="nucleotide sequence ID" value="NZ_JAIFRO010000002.1"/>
</dbReference>
<dbReference type="InterPro" id="IPR036514">
    <property type="entry name" value="SGNH_hydro_sf"/>
</dbReference>
<dbReference type="Gene3D" id="3.40.50.1110">
    <property type="entry name" value="SGNH hydrolase"/>
    <property type="match status" value="1"/>
</dbReference>
<evidence type="ECO:0000313" key="1">
    <source>
        <dbReference type="EMBL" id="MBX4335426.1"/>
    </source>
</evidence>
<evidence type="ECO:0000313" key="2">
    <source>
        <dbReference type="Proteomes" id="UP000746918"/>
    </source>
</evidence>
<organism evidence="1 2">
    <name type="scientific">Bartonella raoultii</name>
    <dbReference type="NCBI Taxonomy" id="1457020"/>
    <lineage>
        <taxon>Bacteria</taxon>
        <taxon>Pseudomonadati</taxon>
        <taxon>Pseudomonadota</taxon>
        <taxon>Alphaproteobacteria</taxon>
        <taxon>Hyphomicrobiales</taxon>
        <taxon>Bartonellaceae</taxon>
        <taxon>Bartonella</taxon>
    </lineage>
</organism>
<gene>
    <name evidence="1" type="ORF">K3248_02240</name>
</gene>
<protein>
    <submittedName>
        <fullName evidence="1">DUF459 domain-containing protein</fullName>
    </submittedName>
</protein>
<reference evidence="1 2" key="1">
    <citation type="submission" date="2021-08" db="EMBL/GenBank/DDBJ databases">
        <title>Bartonella raoulti 094 sp. nov.</title>
        <authorList>
            <person name="Zgheib R."/>
            <person name="Hammoud A."/>
        </authorList>
    </citation>
    <scope>NUCLEOTIDE SEQUENCE [LARGE SCALE GENOMIC DNA]</scope>
    <source>
        <strain evidence="1 2">094</strain>
    </source>
</reference>
<comment type="caution">
    <text evidence="1">The sequence shown here is derived from an EMBL/GenBank/DDBJ whole genome shotgun (WGS) entry which is preliminary data.</text>
</comment>
<proteinExistence type="predicted"/>
<dbReference type="Pfam" id="PF04311">
    <property type="entry name" value="DUF459"/>
    <property type="match status" value="1"/>
</dbReference>
<dbReference type="InterPro" id="IPR007407">
    <property type="entry name" value="DUF459"/>
</dbReference>
<keyword evidence="2" id="KW-1185">Reference proteome</keyword>
<dbReference type="SUPFAM" id="SSF52266">
    <property type="entry name" value="SGNH hydrolase"/>
    <property type="match status" value="1"/>
</dbReference>